<dbReference type="EMBL" id="PDKB01000004">
    <property type="protein sequence ID" value="RBQ29637.1"/>
    <property type="molecule type" value="Genomic_DNA"/>
</dbReference>
<comment type="subcellular location">
    <subcellularLocation>
        <location evidence="1">Cell inner membrane</location>
        <topology evidence="1">Single-pass membrane protein</topology>
        <orientation evidence="1">Periplasmic side</orientation>
    </subcellularLocation>
</comment>
<gene>
    <name evidence="13" type="ORF">CRU91_03285</name>
</gene>
<accession>A0A366MU99</accession>
<comment type="caution">
    <text evidence="13">The sequence shown here is derived from an EMBL/GenBank/DDBJ whole genome shotgun (WGS) entry which is preliminary data.</text>
</comment>
<keyword evidence="5" id="KW-0997">Cell inner membrane</keyword>
<dbReference type="GO" id="GO:0015891">
    <property type="term" value="P:siderophore transport"/>
    <property type="evidence" value="ECO:0007669"/>
    <property type="project" value="InterPro"/>
</dbReference>
<organism evidence="13 14">
    <name type="scientific">Aliarcobacter vitoriensis</name>
    <dbReference type="NCBI Taxonomy" id="2011099"/>
    <lineage>
        <taxon>Bacteria</taxon>
        <taxon>Pseudomonadati</taxon>
        <taxon>Campylobacterota</taxon>
        <taxon>Epsilonproteobacteria</taxon>
        <taxon>Campylobacterales</taxon>
        <taxon>Arcobacteraceae</taxon>
        <taxon>Aliarcobacter</taxon>
    </lineage>
</organism>
<dbReference type="InterPro" id="IPR037682">
    <property type="entry name" value="TonB_C"/>
</dbReference>
<evidence type="ECO:0000259" key="12">
    <source>
        <dbReference type="PROSITE" id="PS52015"/>
    </source>
</evidence>
<dbReference type="PROSITE" id="PS52015">
    <property type="entry name" value="TONB_CTD"/>
    <property type="match status" value="1"/>
</dbReference>
<keyword evidence="13" id="KW-0675">Receptor</keyword>
<dbReference type="AlphaFoldDB" id="A0A366MU99"/>
<feature type="region of interest" description="Disordered" evidence="10">
    <location>
        <begin position="48"/>
        <end position="94"/>
    </location>
</feature>
<evidence type="ECO:0000256" key="4">
    <source>
        <dbReference type="ARBA" id="ARBA00022475"/>
    </source>
</evidence>
<reference evidence="13 14" key="1">
    <citation type="submission" date="2017-10" db="EMBL/GenBank/DDBJ databases">
        <title>Genomics of the genus Arcobacter.</title>
        <authorList>
            <person name="Perez-Cataluna A."/>
            <person name="Figueras M.J."/>
        </authorList>
    </citation>
    <scope>NUCLEOTIDE SEQUENCE [LARGE SCALE GENOMIC DNA]</scope>
    <source>
        <strain evidence="13 14">CECT 9230</strain>
    </source>
</reference>
<dbReference type="Pfam" id="PF03544">
    <property type="entry name" value="TonB_C"/>
    <property type="match status" value="1"/>
</dbReference>
<evidence type="ECO:0000256" key="9">
    <source>
        <dbReference type="ARBA" id="ARBA00023136"/>
    </source>
</evidence>
<evidence type="ECO:0000313" key="13">
    <source>
        <dbReference type="EMBL" id="RBQ29637.1"/>
    </source>
</evidence>
<evidence type="ECO:0000256" key="11">
    <source>
        <dbReference type="SAM" id="Phobius"/>
    </source>
</evidence>
<keyword evidence="6 11" id="KW-0812">Transmembrane</keyword>
<evidence type="ECO:0000256" key="8">
    <source>
        <dbReference type="ARBA" id="ARBA00022989"/>
    </source>
</evidence>
<evidence type="ECO:0000256" key="2">
    <source>
        <dbReference type="ARBA" id="ARBA00006555"/>
    </source>
</evidence>
<dbReference type="GO" id="GO:0098797">
    <property type="term" value="C:plasma membrane protein complex"/>
    <property type="evidence" value="ECO:0007669"/>
    <property type="project" value="TreeGrafter"/>
</dbReference>
<feature type="transmembrane region" description="Helical" evidence="11">
    <location>
        <begin position="12"/>
        <end position="32"/>
    </location>
</feature>
<dbReference type="NCBIfam" id="TIGR01352">
    <property type="entry name" value="tonB_Cterm"/>
    <property type="match status" value="1"/>
</dbReference>
<keyword evidence="9 11" id="KW-0472">Membrane</keyword>
<keyword evidence="8 11" id="KW-1133">Transmembrane helix</keyword>
<evidence type="ECO:0000256" key="10">
    <source>
        <dbReference type="SAM" id="MobiDB-lite"/>
    </source>
</evidence>
<dbReference type="RefSeq" id="WP_113893353.1">
    <property type="nucleotide sequence ID" value="NZ_JANJGA010000007.1"/>
</dbReference>
<dbReference type="Gene3D" id="3.30.1150.10">
    <property type="match status" value="1"/>
</dbReference>
<feature type="domain" description="TonB C-terminal" evidence="12">
    <location>
        <begin position="132"/>
        <end position="223"/>
    </location>
</feature>
<evidence type="ECO:0000256" key="6">
    <source>
        <dbReference type="ARBA" id="ARBA00022692"/>
    </source>
</evidence>
<dbReference type="PANTHER" id="PTHR33446">
    <property type="entry name" value="PROTEIN TONB-RELATED"/>
    <property type="match status" value="1"/>
</dbReference>
<evidence type="ECO:0000256" key="5">
    <source>
        <dbReference type="ARBA" id="ARBA00022519"/>
    </source>
</evidence>
<dbReference type="OrthoDB" id="9782624at2"/>
<dbReference type="PANTHER" id="PTHR33446:SF2">
    <property type="entry name" value="PROTEIN TONB"/>
    <property type="match status" value="1"/>
</dbReference>
<evidence type="ECO:0000256" key="3">
    <source>
        <dbReference type="ARBA" id="ARBA00022448"/>
    </source>
</evidence>
<dbReference type="SUPFAM" id="SSF74653">
    <property type="entry name" value="TolA/TonB C-terminal domain"/>
    <property type="match status" value="1"/>
</dbReference>
<keyword evidence="14" id="KW-1185">Reference proteome</keyword>
<keyword evidence="3" id="KW-0813">Transport</keyword>
<feature type="compositionally biased region" description="Pro residues" evidence="10">
    <location>
        <begin position="51"/>
        <end position="62"/>
    </location>
</feature>
<dbReference type="PRINTS" id="PR01374">
    <property type="entry name" value="TONBPROTEIN"/>
</dbReference>
<dbReference type="Proteomes" id="UP000252669">
    <property type="component" value="Unassembled WGS sequence"/>
</dbReference>
<dbReference type="GO" id="GO:0030288">
    <property type="term" value="C:outer membrane-bounded periplasmic space"/>
    <property type="evidence" value="ECO:0007669"/>
    <property type="project" value="InterPro"/>
</dbReference>
<keyword evidence="4" id="KW-1003">Cell membrane</keyword>
<evidence type="ECO:0000256" key="1">
    <source>
        <dbReference type="ARBA" id="ARBA00004383"/>
    </source>
</evidence>
<evidence type="ECO:0000313" key="14">
    <source>
        <dbReference type="Proteomes" id="UP000252669"/>
    </source>
</evidence>
<sequence>MNRYQSSFIITSITYAIVGFFAFFVFANAFVITDKATEEVTTISLATIEMAPPPEPEPTPPEPEPEPEPVVEKPTPVKVPPKPKKPKKEQKPIEKPVEKVVEAAPVQQEVPVADVPIKKNVNPAQTQNLENIYLAKVKAKVEKHKEYPRVAKRLNQTGKVEVNFDVFKKGHVKNVKIVKKSKFDKLDEATLELLIKIAMFEPIPDELDREVWNITIPVDYQIQ</sequence>
<dbReference type="GO" id="GO:0031992">
    <property type="term" value="F:energy transducer activity"/>
    <property type="evidence" value="ECO:0007669"/>
    <property type="project" value="InterPro"/>
</dbReference>
<name>A0A366MU99_9BACT</name>
<dbReference type="InterPro" id="IPR051045">
    <property type="entry name" value="TonB-dependent_transducer"/>
</dbReference>
<proteinExistence type="inferred from homology"/>
<protein>
    <submittedName>
        <fullName evidence="13">TonB-dependent receptor</fullName>
    </submittedName>
</protein>
<evidence type="ECO:0000256" key="7">
    <source>
        <dbReference type="ARBA" id="ARBA00022927"/>
    </source>
</evidence>
<dbReference type="InterPro" id="IPR003538">
    <property type="entry name" value="TonB"/>
</dbReference>
<comment type="similarity">
    <text evidence="2">Belongs to the TonB family.</text>
</comment>
<dbReference type="InterPro" id="IPR006260">
    <property type="entry name" value="TonB/TolA_C"/>
</dbReference>
<dbReference type="GO" id="GO:0055085">
    <property type="term" value="P:transmembrane transport"/>
    <property type="evidence" value="ECO:0007669"/>
    <property type="project" value="InterPro"/>
</dbReference>
<keyword evidence="7" id="KW-0653">Protein transport</keyword>
<dbReference type="GO" id="GO:0015031">
    <property type="term" value="P:protein transport"/>
    <property type="evidence" value="ECO:0007669"/>
    <property type="project" value="UniProtKB-KW"/>
</dbReference>